<organism evidence="3 4">
    <name type="scientific">Canna indica</name>
    <name type="common">Indian-shot</name>
    <dbReference type="NCBI Taxonomy" id="4628"/>
    <lineage>
        <taxon>Eukaryota</taxon>
        <taxon>Viridiplantae</taxon>
        <taxon>Streptophyta</taxon>
        <taxon>Embryophyta</taxon>
        <taxon>Tracheophyta</taxon>
        <taxon>Spermatophyta</taxon>
        <taxon>Magnoliopsida</taxon>
        <taxon>Liliopsida</taxon>
        <taxon>Zingiberales</taxon>
        <taxon>Cannaceae</taxon>
        <taxon>Canna</taxon>
    </lineage>
</organism>
<feature type="compositionally biased region" description="Basic residues" evidence="1">
    <location>
        <begin position="149"/>
        <end position="162"/>
    </location>
</feature>
<evidence type="ECO:0000256" key="1">
    <source>
        <dbReference type="SAM" id="MobiDB-lite"/>
    </source>
</evidence>
<name>A0AAQ3KTY6_9LILI</name>
<keyword evidence="4" id="KW-1185">Reference proteome</keyword>
<dbReference type="PANTHER" id="PTHR36735">
    <property type="entry name" value="TRANSMEMBRANE PROTEIN"/>
    <property type="match status" value="1"/>
</dbReference>
<gene>
    <name evidence="3" type="ORF">Cni_G23694</name>
</gene>
<dbReference type="GO" id="GO:0009535">
    <property type="term" value="C:chloroplast thylakoid membrane"/>
    <property type="evidence" value="ECO:0007669"/>
    <property type="project" value="TreeGrafter"/>
</dbReference>
<evidence type="ECO:0000256" key="2">
    <source>
        <dbReference type="SAM" id="Phobius"/>
    </source>
</evidence>
<accession>A0AAQ3KTY6</accession>
<feature type="region of interest" description="Disordered" evidence="1">
    <location>
        <begin position="140"/>
        <end position="176"/>
    </location>
</feature>
<keyword evidence="2" id="KW-0472">Membrane</keyword>
<dbReference type="Proteomes" id="UP001327560">
    <property type="component" value="Chromosome 7"/>
</dbReference>
<proteinExistence type="predicted"/>
<dbReference type="PANTHER" id="PTHR36735:SF1">
    <property type="entry name" value="TRANSMEMBRANE PROTEIN"/>
    <property type="match status" value="1"/>
</dbReference>
<feature type="transmembrane region" description="Helical" evidence="2">
    <location>
        <begin position="108"/>
        <end position="129"/>
    </location>
</feature>
<protein>
    <submittedName>
        <fullName evidence="3">Uncharacterized protein</fullName>
    </submittedName>
</protein>
<dbReference type="EMBL" id="CP136896">
    <property type="protein sequence ID" value="WOL14913.1"/>
    <property type="molecule type" value="Genomic_DNA"/>
</dbReference>
<sequence length="176" mass="19445">MGIAHERMTTAAISPPLLLVALPKCISRSSSQLCISTTLRLTSFPRSRRHDRIWRRNFGGDSLKSFRFWRVSAATGEALPPEAATVEKAQGIIPAAAADTSTSTIVNALLFIAFIGLSILTIGVIYLAVQDFLQKREREKFEKEEAEKKKKGGKKTKVKARTGPRGFGQKIQEDED</sequence>
<keyword evidence="2" id="KW-0812">Transmembrane</keyword>
<reference evidence="3 4" key="1">
    <citation type="submission" date="2023-10" db="EMBL/GenBank/DDBJ databases">
        <title>Chromosome-scale genome assembly provides insights into flower coloration mechanisms of Canna indica.</title>
        <authorList>
            <person name="Li C."/>
        </authorList>
    </citation>
    <scope>NUCLEOTIDE SEQUENCE [LARGE SCALE GENOMIC DNA]</scope>
    <source>
        <tissue evidence="3">Flower</tissue>
    </source>
</reference>
<dbReference type="AlphaFoldDB" id="A0AAQ3KTY6"/>
<keyword evidence="2" id="KW-1133">Transmembrane helix</keyword>
<evidence type="ECO:0000313" key="3">
    <source>
        <dbReference type="EMBL" id="WOL14913.1"/>
    </source>
</evidence>
<evidence type="ECO:0000313" key="4">
    <source>
        <dbReference type="Proteomes" id="UP001327560"/>
    </source>
</evidence>